<protein>
    <recommendedName>
        <fullName evidence="7">Flagellar L-ring protein</fullName>
    </recommendedName>
    <alternativeName>
        <fullName evidence="7">Basal body L-ring protein</fullName>
    </alternativeName>
</protein>
<dbReference type="GO" id="GO:0071973">
    <property type="term" value="P:bacterial-type flagellum-dependent cell motility"/>
    <property type="evidence" value="ECO:0007669"/>
    <property type="project" value="InterPro"/>
</dbReference>
<comment type="function">
    <text evidence="1 7">Assembles around the rod to form the L-ring and probably protects the motor/basal body from shearing forces during rotation.</text>
</comment>
<keyword evidence="3 7" id="KW-0732">Signal</keyword>
<evidence type="ECO:0000256" key="1">
    <source>
        <dbReference type="ARBA" id="ARBA00002591"/>
    </source>
</evidence>
<dbReference type="NCBIfam" id="NF001305">
    <property type="entry name" value="PRK00249.1-5"/>
    <property type="match status" value="1"/>
</dbReference>
<dbReference type="PANTHER" id="PTHR34933">
    <property type="entry name" value="FLAGELLAR L-RING PROTEIN"/>
    <property type="match status" value="1"/>
</dbReference>
<dbReference type="STRING" id="441103.TRN7648_02608"/>
<evidence type="ECO:0000313" key="9">
    <source>
        <dbReference type="Proteomes" id="UP000054935"/>
    </source>
</evidence>
<evidence type="ECO:0000313" key="8">
    <source>
        <dbReference type="EMBL" id="CUH79708.1"/>
    </source>
</evidence>
<keyword evidence="4 7" id="KW-0472">Membrane</keyword>
<dbReference type="PANTHER" id="PTHR34933:SF1">
    <property type="entry name" value="FLAGELLAR L-RING PROTEIN"/>
    <property type="match status" value="1"/>
</dbReference>
<dbReference type="AlphaFoldDB" id="A0A0P1GEL1"/>
<evidence type="ECO:0000256" key="4">
    <source>
        <dbReference type="ARBA" id="ARBA00023136"/>
    </source>
</evidence>
<proteinExistence type="inferred from homology"/>
<dbReference type="RefSeq" id="WP_234988785.1">
    <property type="nucleotide sequence ID" value="NZ_CYSE01000004.1"/>
</dbReference>
<dbReference type="InterPro" id="IPR000527">
    <property type="entry name" value="Flag_Lring"/>
</dbReference>
<dbReference type="GO" id="GO:0003774">
    <property type="term" value="F:cytoskeletal motor activity"/>
    <property type="evidence" value="ECO:0007669"/>
    <property type="project" value="InterPro"/>
</dbReference>
<comment type="similarity">
    <text evidence="2 7">Belongs to the FlgH family.</text>
</comment>
<evidence type="ECO:0000256" key="2">
    <source>
        <dbReference type="ARBA" id="ARBA00006929"/>
    </source>
</evidence>
<dbReference type="GO" id="GO:0009279">
    <property type="term" value="C:cell outer membrane"/>
    <property type="evidence" value="ECO:0007669"/>
    <property type="project" value="UniProtKB-SubCell"/>
</dbReference>
<accession>A0A0P1GEL1</accession>
<dbReference type="Pfam" id="PF02107">
    <property type="entry name" value="FlgH"/>
    <property type="match status" value="1"/>
</dbReference>
<evidence type="ECO:0000256" key="7">
    <source>
        <dbReference type="HAMAP-Rule" id="MF_00415"/>
    </source>
</evidence>
<reference evidence="8 9" key="1">
    <citation type="submission" date="2015-09" db="EMBL/GenBank/DDBJ databases">
        <authorList>
            <consortium name="Swine Surveillance"/>
        </authorList>
    </citation>
    <scope>NUCLEOTIDE SEQUENCE [LARGE SCALE GENOMIC DNA]</scope>
    <source>
        <strain evidence="8 9">CECT 7648</strain>
    </source>
</reference>
<evidence type="ECO:0000256" key="3">
    <source>
        <dbReference type="ARBA" id="ARBA00022729"/>
    </source>
</evidence>
<organism evidence="8 9">
    <name type="scientific">Tropicibacter naphthalenivorans</name>
    <dbReference type="NCBI Taxonomy" id="441103"/>
    <lineage>
        <taxon>Bacteria</taxon>
        <taxon>Pseudomonadati</taxon>
        <taxon>Pseudomonadota</taxon>
        <taxon>Alphaproteobacteria</taxon>
        <taxon>Rhodobacterales</taxon>
        <taxon>Roseobacteraceae</taxon>
        <taxon>Tropicibacter</taxon>
    </lineage>
</organism>
<gene>
    <name evidence="7 8" type="primary">flgH</name>
    <name evidence="8" type="ORF">TRN7648_02608</name>
</gene>
<dbReference type="HAMAP" id="MF_00415">
    <property type="entry name" value="FlgH"/>
    <property type="match status" value="1"/>
</dbReference>
<keyword evidence="6 7" id="KW-0998">Cell outer membrane</keyword>
<name>A0A0P1GEL1_9RHOB</name>
<evidence type="ECO:0000256" key="5">
    <source>
        <dbReference type="ARBA" id="ARBA00023143"/>
    </source>
</evidence>
<evidence type="ECO:0000256" key="6">
    <source>
        <dbReference type="ARBA" id="ARBA00023237"/>
    </source>
</evidence>
<dbReference type="PRINTS" id="PR01008">
    <property type="entry name" value="FLGLRINGFLGH"/>
</dbReference>
<keyword evidence="5 7" id="KW-0975">Bacterial flagellum</keyword>
<dbReference type="Proteomes" id="UP000054935">
    <property type="component" value="Unassembled WGS sequence"/>
</dbReference>
<keyword evidence="9" id="KW-1185">Reference proteome</keyword>
<comment type="subcellular location">
    <subcellularLocation>
        <location evidence="7">Cell outer membrane</location>
        <topology evidence="7">Lipid-anchor</topology>
    </subcellularLocation>
    <subcellularLocation>
        <location evidence="7">Bacterial flagellum basal body</location>
    </subcellularLocation>
</comment>
<dbReference type="PROSITE" id="PS51257">
    <property type="entry name" value="PROKAR_LIPOPROTEIN"/>
    <property type="match status" value="1"/>
</dbReference>
<dbReference type="GO" id="GO:0009427">
    <property type="term" value="C:bacterial-type flagellum basal body, distal rod, L ring"/>
    <property type="evidence" value="ECO:0007669"/>
    <property type="project" value="InterPro"/>
</dbReference>
<dbReference type="EMBL" id="CYSE01000004">
    <property type="protein sequence ID" value="CUH79708.1"/>
    <property type="molecule type" value="Genomic_DNA"/>
</dbReference>
<comment type="subunit">
    <text evidence="7">The basal body constitutes a major portion of the flagellar organelle and consists of four rings (L,P,S, and M) mounted on a central rod.</text>
</comment>
<sequence>MLRKFCLFGMVLTTVACSRLDHIGKEPSFTPQTESMERVAMIASGMPEALPPQTPTARASLWSGGQTSLLGDRRAMKRGDILTVVIEIDESAEISNNSQRSRSGSESMNIPQLLGIPQRINPNLPDGASLDTAVALDGASSSSGNGSVRRSESLTLRIAATVTDTLPNGVLAISGTQEVRVNFELRELLVSGFVRPEDISRQNEITYDKIASAKISYGGRGQITDVQQPRIGQQVLDAVLPF</sequence>
<keyword evidence="7" id="KW-0449">Lipoprotein</keyword>